<gene>
    <name evidence="2" type="ORF">IDSA_01605</name>
</gene>
<keyword evidence="3" id="KW-1185">Reference proteome</keyword>
<dbReference type="STRING" id="435908.IDSA_01605"/>
<dbReference type="RefSeq" id="WP_034773761.1">
    <property type="nucleotide sequence ID" value="NZ_JPER01000001.1"/>
</dbReference>
<feature type="chain" id="PRO_5001900360" description="Lipoprotein" evidence="1">
    <location>
        <begin position="22"/>
        <end position="154"/>
    </location>
</feature>
<dbReference type="eggNOG" id="ENOG5031ICG">
    <property type="taxonomic scope" value="Bacteria"/>
</dbReference>
<dbReference type="OrthoDB" id="6237886at2"/>
<reference evidence="2 3" key="1">
    <citation type="submission" date="2014-06" db="EMBL/GenBank/DDBJ databases">
        <title>The draft genome sequence of Idiomarina salinarum ISL-52.</title>
        <authorList>
            <person name="Du J."/>
            <person name="Shao Z."/>
        </authorList>
    </citation>
    <scope>NUCLEOTIDE SEQUENCE [LARGE SCALE GENOMIC DNA]</scope>
    <source>
        <strain evidence="2 3">ISL-52</strain>
    </source>
</reference>
<keyword evidence="1" id="KW-0732">Signal</keyword>
<evidence type="ECO:0000256" key="1">
    <source>
        <dbReference type="SAM" id="SignalP"/>
    </source>
</evidence>
<accession>A0A094IWG1</accession>
<dbReference type="EMBL" id="JPER01000001">
    <property type="protein sequence ID" value="KFZ31437.1"/>
    <property type="molecule type" value="Genomic_DNA"/>
</dbReference>
<evidence type="ECO:0000313" key="2">
    <source>
        <dbReference type="EMBL" id="KFZ31437.1"/>
    </source>
</evidence>
<proteinExistence type="predicted"/>
<dbReference type="AlphaFoldDB" id="A0A094IWG1"/>
<organism evidence="2 3">
    <name type="scientific">Pseudidiomarina salinarum</name>
    <dbReference type="NCBI Taxonomy" id="435908"/>
    <lineage>
        <taxon>Bacteria</taxon>
        <taxon>Pseudomonadati</taxon>
        <taxon>Pseudomonadota</taxon>
        <taxon>Gammaproteobacteria</taxon>
        <taxon>Alteromonadales</taxon>
        <taxon>Idiomarinaceae</taxon>
        <taxon>Pseudidiomarina</taxon>
    </lineage>
</organism>
<name>A0A094IWG1_9GAMM</name>
<evidence type="ECO:0008006" key="4">
    <source>
        <dbReference type="Google" id="ProtNLM"/>
    </source>
</evidence>
<dbReference type="PROSITE" id="PS51257">
    <property type="entry name" value="PROKAR_LIPOPROTEIN"/>
    <property type="match status" value="1"/>
</dbReference>
<sequence length="154" mass="17313">MQIRLVLVLLSLLGLAACQPAAESESEQPALEAVRQVDISTLPNDQWELSSGVLQLSFCRDRINDALLAEREELRRWRLVGEISAMPSRRVEGLEILADFYQDYDVMLWQQSGNVSSQFYRVAVPAGQNGGNVFNALARIGRDRRVCYSALEQN</sequence>
<feature type="signal peptide" evidence="1">
    <location>
        <begin position="1"/>
        <end position="21"/>
    </location>
</feature>
<protein>
    <recommendedName>
        <fullName evidence="4">Lipoprotein</fullName>
    </recommendedName>
</protein>
<comment type="caution">
    <text evidence="2">The sequence shown here is derived from an EMBL/GenBank/DDBJ whole genome shotgun (WGS) entry which is preliminary data.</text>
</comment>
<evidence type="ECO:0000313" key="3">
    <source>
        <dbReference type="Proteomes" id="UP000054363"/>
    </source>
</evidence>
<dbReference type="Proteomes" id="UP000054363">
    <property type="component" value="Unassembled WGS sequence"/>
</dbReference>